<dbReference type="Proteomes" id="UP000199437">
    <property type="component" value="Unassembled WGS sequence"/>
</dbReference>
<feature type="transmembrane region" description="Helical" evidence="1">
    <location>
        <begin position="226"/>
        <end position="242"/>
    </location>
</feature>
<sequence length="245" mass="28567">MEENNVKHMIESRRVSLTFWRKLDHYFIVVFVLLTPLLATYDLVQFYFFDSYDGESTPKELLFNYLWLIPAILLTIVQWRRLKLQEYKITANEDQIQEALIQTSQELGWRIKESSPEFIRAFRGWNLTASLGEMITIIPFQDSILINSICDPNKPSSIASFGMNKTNTRTFIINLYNIVNGTSILKPEEKYNKWSFRNNLFRLFAYPFCLGLILFAVFVALPDNQIGLGVAILTVPAIYFYTDLT</sequence>
<organism evidence="2 3">
    <name type="scientific">Roseivirga pacifica</name>
    <dbReference type="NCBI Taxonomy" id="1267423"/>
    <lineage>
        <taxon>Bacteria</taxon>
        <taxon>Pseudomonadati</taxon>
        <taxon>Bacteroidota</taxon>
        <taxon>Cytophagia</taxon>
        <taxon>Cytophagales</taxon>
        <taxon>Roseivirgaceae</taxon>
        <taxon>Roseivirga</taxon>
    </lineage>
</organism>
<dbReference type="EMBL" id="FOIR01000002">
    <property type="protein sequence ID" value="SEW26073.1"/>
    <property type="molecule type" value="Genomic_DNA"/>
</dbReference>
<dbReference type="AlphaFoldDB" id="A0A1I0QG41"/>
<feature type="transmembrane region" description="Helical" evidence="1">
    <location>
        <begin position="61"/>
        <end position="79"/>
    </location>
</feature>
<feature type="transmembrane region" description="Helical" evidence="1">
    <location>
        <begin position="26"/>
        <end position="49"/>
    </location>
</feature>
<keyword evidence="1" id="KW-1133">Transmembrane helix</keyword>
<proteinExistence type="predicted"/>
<keyword evidence="3" id="KW-1185">Reference proteome</keyword>
<keyword evidence="1" id="KW-0472">Membrane</keyword>
<evidence type="ECO:0000313" key="3">
    <source>
        <dbReference type="Proteomes" id="UP000199437"/>
    </source>
</evidence>
<dbReference type="GeneID" id="99987013"/>
<keyword evidence="1" id="KW-0812">Transmembrane</keyword>
<evidence type="ECO:0000313" key="2">
    <source>
        <dbReference type="EMBL" id="SEW26073.1"/>
    </source>
</evidence>
<feature type="transmembrane region" description="Helical" evidence="1">
    <location>
        <begin position="200"/>
        <end position="220"/>
    </location>
</feature>
<gene>
    <name evidence="2" type="ORF">SAMN05216290_2311</name>
</gene>
<evidence type="ECO:0000256" key="1">
    <source>
        <dbReference type="SAM" id="Phobius"/>
    </source>
</evidence>
<reference evidence="3" key="1">
    <citation type="submission" date="2016-10" db="EMBL/GenBank/DDBJ databases">
        <authorList>
            <person name="Varghese N."/>
            <person name="Submissions S."/>
        </authorList>
    </citation>
    <scope>NUCLEOTIDE SEQUENCE [LARGE SCALE GENOMIC DNA]</scope>
    <source>
        <strain evidence="3">CGMCC 1.12402</strain>
    </source>
</reference>
<protein>
    <submittedName>
        <fullName evidence="2">Uncharacterized protein</fullName>
    </submittedName>
</protein>
<dbReference type="STRING" id="1267423.SAMN05216290_2311"/>
<dbReference type="RefSeq" id="WP_090258734.1">
    <property type="nucleotide sequence ID" value="NZ_FOIR01000002.1"/>
</dbReference>
<name>A0A1I0QG41_9BACT</name>
<accession>A0A1I0QG41</accession>
<dbReference type="OrthoDB" id="771329at2"/>